<feature type="region of interest" description="Disordered" evidence="1">
    <location>
        <begin position="82"/>
        <end position="107"/>
    </location>
</feature>
<dbReference type="PANTHER" id="PTHR33564:SF11">
    <property type="entry name" value="OS06G0604600 PROTEIN"/>
    <property type="match status" value="1"/>
</dbReference>
<name>A0A8J5G2U9_ZINOF</name>
<comment type="caution">
    <text evidence="2">The sequence shown here is derived from an EMBL/GenBank/DDBJ whole genome shotgun (WGS) entry which is preliminary data.</text>
</comment>
<reference evidence="2 3" key="1">
    <citation type="submission" date="2020-08" db="EMBL/GenBank/DDBJ databases">
        <title>Plant Genome Project.</title>
        <authorList>
            <person name="Zhang R.-G."/>
        </authorList>
    </citation>
    <scope>NUCLEOTIDE SEQUENCE [LARGE SCALE GENOMIC DNA]</scope>
    <source>
        <tissue evidence="2">Rhizome</tissue>
    </source>
</reference>
<dbReference type="Proteomes" id="UP000734854">
    <property type="component" value="Unassembled WGS sequence"/>
</dbReference>
<keyword evidence="3" id="KW-1185">Reference proteome</keyword>
<organism evidence="2 3">
    <name type="scientific">Zingiber officinale</name>
    <name type="common">Ginger</name>
    <name type="synonym">Amomum zingiber</name>
    <dbReference type="NCBI Taxonomy" id="94328"/>
    <lineage>
        <taxon>Eukaryota</taxon>
        <taxon>Viridiplantae</taxon>
        <taxon>Streptophyta</taxon>
        <taxon>Embryophyta</taxon>
        <taxon>Tracheophyta</taxon>
        <taxon>Spermatophyta</taxon>
        <taxon>Magnoliopsida</taxon>
        <taxon>Liliopsida</taxon>
        <taxon>Zingiberales</taxon>
        <taxon>Zingiberaceae</taxon>
        <taxon>Zingiber</taxon>
    </lineage>
</organism>
<evidence type="ECO:0000313" key="3">
    <source>
        <dbReference type="Proteomes" id="UP000734854"/>
    </source>
</evidence>
<proteinExistence type="predicted"/>
<accession>A0A8J5G2U9</accession>
<dbReference type="EMBL" id="JACMSC010000011">
    <property type="protein sequence ID" value="KAG6498801.1"/>
    <property type="molecule type" value="Genomic_DNA"/>
</dbReference>
<evidence type="ECO:0000313" key="2">
    <source>
        <dbReference type="EMBL" id="KAG6498801.1"/>
    </source>
</evidence>
<sequence length="129" mass="14195">MDSHGVALATALAVSGTMILLALCRAKTFSLPAASAVLPRNSAPPWCPPRSCISSADDRKKNKKNKRVQFASEVVEFYVSSRNDASAASEEVEEEVEDRRPPPRMPANRVALYKGLLRDRETQRVACCY</sequence>
<dbReference type="PANTHER" id="PTHR33564">
    <property type="entry name" value="TRANSMEMBRANE PROTEIN"/>
    <property type="match status" value="1"/>
</dbReference>
<dbReference type="OrthoDB" id="695890at2759"/>
<evidence type="ECO:0000256" key="1">
    <source>
        <dbReference type="SAM" id="MobiDB-lite"/>
    </source>
</evidence>
<protein>
    <submittedName>
        <fullName evidence="2">Uncharacterized protein</fullName>
    </submittedName>
</protein>
<dbReference type="AlphaFoldDB" id="A0A8J5G2U9"/>
<gene>
    <name evidence="2" type="ORF">ZIOFF_038523</name>
</gene>